<protein>
    <submittedName>
        <fullName evidence="2">Uncharacterized protein</fullName>
    </submittedName>
</protein>
<feature type="signal peptide" evidence="1">
    <location>
        <begin position="1"/>
        <end position="16"/>
    </location>
</feature>
<keyword evidence="1" id="KW-0732">Signal</keyword>
<dbReference type="Proteomes" id="UP001152747">
    <property type="component" value="Unassembled WGS sequence"/>
</dbReference>
<evidence type="ECO:0000313" key="3">
    <source>
        <dbReference type="Proteomes" id="UP001152747"/>
    </source>
</evidence>
<organism evidence="2 3">
    <name type="scientific">Caenorhabditis angaria</name>
    <dbReference type="NCBI Taxonomy" id="860376"/>
    <lineage>
        <taxon>Eukaryota</taxon>
        <taxon>Metazoa</taxon>
        <taxon>Ecdysozoa</taxon>
        <taxon>Nematoda</taxon>
        <taxon>Chromadorea</taxon>
        <taxon>Rhabditida</taxon>
        <taxon>Rhabditina</taxon>
        <taxon>Rhabditomorpha</taxon>
        <taxon>Rhabditoidea</taxon>
        <taxon>Rhabditidae</taxon>
        <taxon>Peloderinae</taxon>
        <taxon>Caenorhabditis</taxon>
    </lineage>
</organism>
<evidence type="ECO:0000256" key="1">
    <source>
        <dbReference type="SAM" id="SignalP"/>
    </source>
</evidence>
<name>A0A9P1MYW3_9PELO</name>
<accession>A0A9P1MYW3</accession>
<reference evidence="2" key="1">
    <citation type="submission" date="2022-11" db="EMBL/GenBank/DDBJ databases">
        <authorList>
            <person name="Kikuchi T."/>
        </authorList>
    </citation>
    <scope>NUCLEOTIDE SEQUENCE</scope>
    <source>
        <strain evidence="2">PS1010</strain>
    </source>
</reference>
<dbReference type="AlphaFoldDB" id="A0A9P1MYW3"/>
<gene>
    <name evidence="2" type="ORF">CAMP_LOCUS6510</name>
</gene>
<dbReference type="EMBL" id="CANHGI010000002">
    <property type="protein sequence ID" value="CAI5443873.1"/>
    <property type="molecule type" value="Genomic_DNA"/>
</dbReference>
<comment type="caution">
    <text evidence="2">The sequence shown here is derived from an EMBL/GenBank/DDBJ whole genome shotgun (WGS) entry which is preliminary data.</text>
</comment>
<evidence type="ECO:0000313" key="2">
    <source>
        <dbReference type="EMBL" id="CAI5443873.1"/>
    </source>
</evidence>
<keyword evidence="3" id="KW-1185">Reference proteome</keyword>
<sequence>MRLLIVFAIIIQLSLSTNFIIHNNFACPGRRFAVRFYIYEFDLTSNANMIGNSGSHFDNNGEIVVNGTTENNDLSDDKEYFLYSWLYHNCTTTGREKCLVNFLSRTNPNVREVTINYLVNLADNKYYGCSWYRDVIVNGNYRLF</sequence>
<proteinExistence type="predicted"/>
<feature type="chain" id="PRO_5040240789" evidence="1">
    <location>
        <begin position="17"/>
        <end position="144"/>
    </location>
</feature>